<keyword evidence="7" id="KW-1185">Reference proteome</keyword>
<dbReference type="Pfam" id="PF00872">
    <property type="entry name" value="Transposase_mut"/>
    <property type="match status" value="1"/>
</dbReference>
<accession>A0A7W8C5F5</accession>
<evidence type="ECO:0000256" key="2">
    <source>
        <dbReference type="ARBA" id="ARBA00010961"/>
    </source>
</evidence>
<evidence type="ECO:0000256" key="1">
    <source>
        <dbReference type="ARBA" id="ARBA00002190"/>
    </source>
</evidence>
<keyword evidence="4" id="KW-0238">DNA-binding</keyword>
<gene>
    <name evidence="6" type="ORF">HNQ38_002897</name>
</gene>
<comment type="caution">
    <text evidence="6">The sequence shown here is derived from an EMBL/GenBank/DDBJ whole genome shotgun (WGS) entry which is preliminary data.</text>
</comment>
<dbReference type="GO" id="GO:0003677">
    <property type="term" value="F:DNA binding"/>
    <property type="evidence" value="ECO:0007669"/>
    <property type="project" value="UniProtKB-KW"/>
</dbReference>
<evidence type="ECO:0000256" key="4">
    <source>
        <dbReference type="ARBA" id="ARBA00023125"/>
    </source>
</evidence>
<comment type="similarity">
    <text evidence="2">Belongs to the transposase mutator family.</text>
</comment>
<evidence type="ECO:0000313" key="6">
    <source>
        <dbReference type="EMBL" id="MBB5144777.1"/>
    </source>
</evidence>
<dbReference type="AlphaFoldDB" id="A0A7W8C5F5"/>
<proteinExistence type="inferred from homology"/>
<evidence type="ECO:0000256" key="3">
    <source>
        <dbReference type="ARBA" id="ARBA00022578"/>
    </source>
</evidence>
<dbReference type="GO" id="GO:0006313">
    <property type="term" value="P:DNA transposition"/>
    <property type="evidence" value="ECO:0007669"/>
    <property type="project" value="InterPro"/>
</dbReference>
<dbReference type="RefSeq" id="WP_183722457.1">
    <property type="nucleotide sequence ID" value="NZ_JACHGO010000012.1"/>
</dbReference>
<keyword evidence="5" id="KW-0233">DNA recombination</keyword>
<protein>
    <submittedName>
        <fullName evidence="6">Transposase-like protein</fullName>
    </submittedName>
</protein>
<evidence type="ECO:0000313" key="7">
    <source>
        <dbReference type="Proteomes" id="UP000539075"/>
    </source>
</evidence>
<reference evidence="6 7" key="1">
    <citation type="submission" date="2020-08" db="EMBL/GenBank/DDBJ databases">
        <title>Genomic Encyclopedia of Type Strains, Phase IV (KMG-IV): sequencing the most valuable type-strain genomes for metagenomic binning, comparative biology and taxonomic classification.</title>
        <authorList>
            <person name="Goeker M."/>
        </authorList>
    </citation>
    <scope>NUCLEOTIDE SEQUENCE [LARGE SCALE GENOMIC DNA]</scope>
    <source>
        <strain evidence="6 7">DSM 11275</strain>
    </source>
</reference>
<dbReference type="InterPro" id="IPR001207">
    <property type="entry name" value="Transposase_mutator"/>
</dbReference>
<keyword evidence="3" id="KW-0815">Transposition</keyword>
<sequence length="62" mass="7285">MEKKQPRWQDFYDIIISLYARGISVCKVQQHLNDLYHTEVYLTLISAVTGEVDNRPLKNVFS</sequence>
<dbReference type="GO" id="GO:0004803">
    <property type="term" value="F:transposase activity"/>
    <property type="evidence" value="ECO:0007669"/>
    <property type="project" value="InterPro"/>
</dbReference>
<organism evidence="6 7">
    <name type="scientific">Desulfovibrio intestinalis</name>
    <dbReference type="NCBI Taxonomy" id="58621"/>
    <lineage>
        <taxon>Bacteria</taxon>
        <taxon>Pseudomonadati</taxon>
        <taxon>Thermodesulfobacteriota</taxon>
        <taxon>Desulfovibrionia</taxon>
        <taxon>Desulfovibrionales</taxon>
        <taxon>Desulfovibrionaceae</taxon>
        <taxon>Desulfovibrio</taxon>
    </lineage>
</organism>
<name>A0A7W8C5F5_9BACT</name>
<comment type="function">
    <text evidence="1">Required for the transposition of the insertion element.</text>
</comment>
<dbReference type="Proteomes" id="UP000539075">
    <property type="component" value="Unassembled WGS sequence"/>
</dbReference>
<dbReference type="EMBL" id="JACHGO010000012">
    <property type="protein sequence ID" value="MBB5144777.1"/>
    <property type="molecule type" value="Genomic_DNA"/>
</dbReference>
<evidence type="ECO:0000256" key="5">
    <source>
        <dbReference type="ARBA" id="ARBA00023172"/>
    </source>
</evidence>